<dbReference type="EMBL" id="KK785670">
    <property type="protein sequence ID" value="KDO41242.1"/>
    <property type="molecule type" value="Genomic_DNA"/>
</dbReference>
<dbReference type="AlphaFoldDB" id="A0A067DRM4"/>
<evidence type="ECO:0000256" key="7">
    <source>
        <dbReference type="ARBA" id="ARBA00023204"/>
    </source>
</evidence>
<evidence type="ECO:0000256" key="10">
    <source>
        <dbReference type="ARBA" id="ARBA00023295"/>
    </source>
</evidence>
<dbReference type="GO" id="GO:0003684">
    <property type="term" value="F:damaged DNA binding"/>
    <property type="evidence" value="ECO:0007669"/>
    <property type="project" value="InterPro"/>
</dbReference>
<keyword evidence="6" id="KW-0238">DNA-binding</keyword>
<evidence type="ECO:0000256" key="2">
    <source>
        <dbReference type="ARBA" id="ARBA00009409"/>
    </source>
</evidence>
<keyword evidence="7" id="KW-0234">DNA repair</keyword>
<proteinExistence type="inferred from homology"/>
<dbReference type="GO" id="GO:0140078">
    <property type="term" value="F:class I DNA-(apurinic or apyrimidinic site) endonuclease activity"/>
    <property type="evidence" value="ECO:0007669"/>
    <property type="project" value="UniProtKB-EC"/>
</dbReference>
<sequence>MPELPEVEAARRAIEEHCIGKKIVKSIIADDNKVIDGVSASDFEASVLGKAILSAHRKGKNLWLRLDSPPFPSFQFGMTGAIYIKGVAVTQYKRSAVKDTDEWPSKYSKFFVELDDGLELSFTDKRRFAKVRLLNDPTSVPPISELGPDALLEPMTVDEFTDSLSKKKITIKALLLDQSYISGIGNWVADEVLYQAKIHPLQTAVSLSKESCATLLKCIKEVREALGVSLQFYKCYFAKPYVHKKHRENKICRLFKVRLKLMLTAAAFLLNGYFIFDGAKSLEKLMVRYL</sequence>
<dbReference type="GO" id="GO:0008270">
    <property type="term" value="F:zinc ion binding"/>
    <property type="evidence" value="ECO:0007669"/>
    <property type="project" value="InterPro"/>
</dbReference>
<dbReference type="GO" id="GO:0008534">
    <property type="term" value="F:oxidized purine nucleobase lesion DNA N-glycosylase activity"/>
    <property type="evidence" value="ECO:0007669"/>
    <property type="project" value="UniProtKB-EC"/>
</dbReference>
<protein>
    <recommendedName>
        <fullName evidence="13">Formamidopyrimidine-DNA glycosylase catalytic domain-containing protein</fullName>
    </recommendedName>
</protein>
<evidence type="ECO:0000259" key="13">
    <source>
        <dbReference type="PROSITE" id="PS51068"/>
    </source>
</evidence>
<comment type="subunit">
    <text evidence="3">Monomer.</text>
</comment>
<keyword evidence="9" id="KW-0511">Multifunctional enzyme</keyword>
<dbReference type="SMART" id="SM01232">
    <property type="entry name" value="H2TH"/>
    <property type="match status" value="1"/>
</dbReference>
<keyword evidence="12" id="KW-0472">Membrane</keyword>
<feature type="domain" description="Formamidopyrimidine-DNA glycosylase catalytic" evidence="13">
    <location>
        <begin position="2"/>
        <end position="129"/>
    </location>
</feature>
<evidence type="ECO:0000256" key="11">
    <source>
        <dbReference type="ARBA" id="ARBA00044632"/>
    </source>
</evidence>
<evidence type="ECO:0000313" key="15">
    <source>
        <dbReference type="Proteomes" id="UP000027120"/>
    </source>
</evidence>
<reference evidence="14 15" key="1">
    <citation type="submission" date="2014-04" db="EMBL/GenBank/DDBJ databases">
        <authorList>
            <consortium name="International Citrus Genome Consortium"/>
            <person name="Gmitter F."/>
            <person name="Chen C."/>
            <person name="Farmerie W."/>
            <person name="Harkins T."/>
            <person name="Desany B."/>
            <person name="Mohiuddin M."/>
            <person name="Kodira C."/>
            <person name="Borodovsky M."/>
            <person name="Lomsadze A."/>
            <person name="Burns P."/>
            <person name="Jenkins J."/>
            <person name="Prochnik S."/>
            <person name="Shu S."/>
            <person name="Chapman J."/>
            <person name="Pitluck S."/>
            <person name="Schmutz J."/>
            <person name="Rokhsar D."/>
        </authorList>
    </citation>
    <scope>NUCLEOTIDE SEQUENCE</scope>
</reference>
<evidence type="ECO:0000256" key="5">
    <source>
        <dbReference type="ARBA" id="ARBA00022801"/>
    </source>
</evidence>
<evidence type="ECO:0000256" key="8">
    <source>
        <dbReference type="ARBA" id="ARBA00023239"/>
    </source>
</evidence>
<keyword evidence="15" id="KW-1185">Reference proteome</keyword>
<dbReference type="SMR" id="A0A067DRM4"/>
<keyword evidence="10" id="KW-0326">Glycosidase</keyword>
<dbReference type="CDD" id="cd08972">
    <property type="entry name" value="PF_Nei_N"/>
    <property type="match status" value="1"/>
</dbReference>
<feature type="transmembrane region" description="Helical" evidence="12">
    <location>
        <begin position="257"/>
        <end position="276"/>
    </location>
</feature>
<name>A0A067DRM4_CITSI</name>
<organism evidence="14 15">
    <name type="scientific">Citrus sinensis</name>
    <name type="common">Sweet orange</name>
    <name type="synonym">Citrus aurantium var. sinensis</name>
    <dbReference type="NCBI Taxonomy" id="2711"/>
    <lineage>
        <taxon>Eukaryota</taxon>
        <taxon>Viridiplantae</taxon>
        <taxon>Streptophyta</taxon>
        <taxon>Embryophyta</taxon>
        <taxon>Tracheophyta</taxon>
        <taxon>Spermatophyta</taxon>
        <taxon>Magnoliopsida</taxon>
        <taxon>eudicotyledons</taxon>
        <taxon>Gunneridae</taxon>
        <taxon>Pentapetalae</taxon>
        <taxon>rosids</taxon>
        <taxon>malvids</taxon>
        <taxon>Sapindales</taxon>
        <taxon>Rutaceae</taxon>
        <taxon>Aurantioideae</taxon>
        <taxon>Citrus</taxon>
    </lineage>
</organism>
<evidence type="ECO:0000256" key="3">
    <source>
        <dbReference type="ARBA" id="ARBA00011245"/>
    </source>
</evidence>
<evidence type="ECO:0000256" key="4">
    <source>
        <dbReference type="ARBA" id="ARBA00022763"/>
    </source>
</evidence>
<dbReference type="GO" id="GO:0006284">
    <property type="term" value="P:base-excision repair"/>
    <property type="evidence" value="ECO:0007669"/>
    <property type="project" value="InterPro"/>
</dbReference>
<dbReference type="Pfam" id="PF06831">
    <property type="entry name" value="H2TH"/>
    <property type="match status" value="1"/>
</dbReference>
<dbReference type="InterPro" id="IPR020629">
    <property type="entry name" value="FPG_Glyclase"/>
</dbReference>
<dbReference type="Pfam" id="PF01149">
    <property type="entry name" value="Fapy_DNA_glyco"/>
    <property type="match status" value="1"/>
</dbReference>
<evidence type="ECO:0000256" key="12">
    <source>
        <dbReference type="SAM" id="Phobius"/>
    </source>
</evidence>
<dbReference type="EMBL" id="KK785670">
    <property type="protein sequence ID" value="KDO41241.1"/>
    <property type="molecule type" value="Genomic_DNA"/>
</dbReference>
<dbReference type="NCBIfam" id="TIGR00577">
    <property type="entry name" value="fpg"/>
    <property type="match status" value="1"/>
</dbReference>
<dbReference type="InterPro" id="IPR015886">
    <property type="entry name" value="H2TH_FPG"/>
</dbReference>
<dbReference type="InterPro" id="IPR012319">
    <property type="entry name" value="FPG_cat"/>
</dbReference>
<dbReference type="InterPro" id="IPR010979">
    <property type="entry name" value="Ribosomal_uS13-like_H2TH"/>
</dbReference>
<accession>A0A067DRM4</accession>
<gene>
    <name evidence="14" type="ORF">CISIN_1g015345mg</name>
</gene>
<keyword evidence="5" id="KW-0378">Hydrolase</keyword>
<dbReference type="Gene3D" id="1.10.8.50">
    <property type="match status" value="1"/>
</dbReference>
<keyword evidence="4" id="KW-0227">DNA damage</keyword>
<dbReference type="SMART" id="SM00898">
    <property type="entry name" value="Fapy_DNA_glyco"/>
    <property type="match status" value="1"/>
</dbReference>
<dbReference type="InterPro" id="IPR035937">
    <property type="entry name" value="FPG_N"/>
</dbReference>
<dbReference type="FunFam" id="3.20.190.10:FF:000004">
    <property type="entry name" value="Putative Formamidopyrimidine-DNA glycosylase"/>
    <property type="match status" value="1"/>
</dbReference>
<comment type="similarity">
    <text evidence="2">Belongs to the FPG family.</text>
</comment>
<evidence type="ECO:0000256" key="9">
    <source>
        <dbReference type="ARBA" id="ARBA00023268"/>
    </source>
</evidence>
<evidence type="ECO:0000313" key="14">
    <source>
        <dbReference type="EMBL" id="KDO41241.1"/>
    </source>
</evidence>
<keyword evidence="12" id="KW-0812">Transmembrane</keyword>
<keyword evidence="12" id="KW-1133">Transmembrane helix</keyword>
<dbReference type="SUPFAM" id="SSF81624">
    <property type="entry name" value="N-terminal domain of MutM-like DNA repair proteins"/>
    <property type="match status" value="1"/>
</dbReference>
<keyword evidence="8" id="KW-0456">Lyase</keyword>
<comment type="catalytic activity">
    <reaction evidence="1">
        <text>Hydrolysis of DNA containing ring-opened 7-methylguanine residues, releasing 2,6-diamino-4-hydroxy-5-(N-methyl)formamidopyrimidine.</text>
        <dbReference type="EC" id="3.2.2.23"/>
    </reaction>
</comment>
<dbReference type="SUPFAM" id="SSF46946">
    <property type="entry name" value="S13-like H2TH domain"/>
    <property type="match status" value="1"/>
</dbReference>
<comment type="catalytic activity">
    <reaction evidence="11">
        <text>2'-deoxyribonucleotide-(2'-deoxyribose 5'-phosphate)-2'-deoxyribonucleotide-DNA = a 3'-end 2'-deoxyribonucleotide-(2,3-dehydro-2,3-deoxyribose 5'-phosphate)-DNA + a 5'-end 5'-phospho-2'-deoxyribonucleoside-DNA + H(+)</text>
        <dbReference type="Rhea" id="RHEA:66592"/>
        <dbReference type="Rhea" id="RHEA-COMP:13180"/>
        <dbReference type="Rhea" id="RHEA-COMP:16897"/>
        <dbReference type="Rhea" id="RHEA-COMP:17067"/>
        <dbReference type="ChEBI" id="CHEBI:15378"/>
        <dbReference type="ChEBI" id="CHEBI:136412"/>
        <dbReference type="ChEBI" id="CHEBI:157695"/>
        <dbReference type="ChEBI" id="CHEBI:167181"/>
        <dbReference type="EC" id="4.2.99.18"/>
    </reaction>
</comment>
<dbReference type="PROSITE" id="PS51068">
    <property type="entry name" value="FPG_CAT"/>
    <property type="match status" value="1"/>
</dbReference>
<dbReference type="Proteomes" id="UP000027120">
    <property type="component" value="Unassembled WGS sequence"/>
</dbReference>
<evidence type="ECO:0000256" key="1">
    <source>
        <dbReference type="ARBA" id="ARBA00001668"/>
    </source>
</evidence>
<dbReference type="PANTHER" id="PTHR22993:SF9">
    <property type="entry name" value="FORMAMIDOPYRIMIDINE-DNA GLYCOSYLASE"/>
    <property type="match status" value="1"/>
</dbReference>
<evidence type="ECO:0000256" key="6">
    <source>
        <dbReference type="ARBA" id="ARBA00023125"/>
    </source>
</evidence>
<dbReference type="PANTHER" id="PTHR22993">
    <property type="entry name" value="FORMAMIDOPYRIMIDINE-DNA GLYCOSYLASE"/>
    <property type="match status" value="1"/>
</dbReference>
<dbReference type="Gene3D" id="3.20.190.10">
    <property type="entry name" value="MutM-like, N-terminal"/>
    <property type="match status" value="1"/>
</dbReference>